<dbReference type="HAMAP" id="MF_01564">
    <property type="entry name" value="Thiourid_synth_B"/>
    <property type="match status" value="1"/>
</dbReference>
<proteinExistence type="inferred from homology"/>
<dbReference type="EMBL" id="FOVG01000006">
    <property type="protein sequence ID" value="SFO43801.1"/>
    <property type="molecule type" value="Genomic_DNA"/>
</dbReference>
<evidence type="ECO:0000256" key="1">
    <source>
        <dbReference type="ARBA" id="ARBA00022490"/>
    </source>
</evidence>
<name>A0A1I5H7H6_9GAMM</name>
<evidence type="ECO:0000313" key="5">
    <source>
        <dbReference type="Proteomes" id="UP000198968"/>
    </source>
</evidence>
<dbReference type="SUPFAM" id="SSF75169">
    <property type="entry name" value="DsrEFH-like"/>
    <property type="match status" value="1"/>
</dbReference>
<dbReference type="Gene3D" id="3.40.1260.10">
    <property type="entry name" value="DsrEFH-like"/>
    <property type="match status" value="1"/>
</dbReference>
<gene>
    <name evidence="3" type="primary">tusB</name>
    <name evidence="4" type="ORF">SAMN05428971_3978</name>
</gene>
<dbReference type="InterPro" id="IPR027396">
    <property type="entry name" value="DsrEFH-like"/>
</dbReference>
<dbReference type="Pfam" id="PF04077">
    <property type="entry name" value="DsrH"/>
    <property type="match status" value="1"/>
</dbReference>
<sequence length="95" mass="10341">MLHTLMHSPAHSDLETLLLMVGAGDDLLLLQDGVLAALAGSRALMRLSESDATLWVLDEDVQARGLAGQISTSVQSIDYNGFVTLTIRHQQQIVW</sequence>
<dbReference type="GO" id="GO:0002143">
    <property type="term" value="P:tRNA wobble position uridine thiolation"/>
    <property type="evidence" value="ECO:0007669"/>
    <property type="project" value="InterPro"/>
</dbReference>
<dbReference type="PANTHER" id="PTHR37526">
    <property type="entry name" value="PROTEIN TUSB"/>
    <property type="match status" value="1"/>
</dbReference>
<keyword evidence="2 3" id="KW-0819">tRNA processing</keyword>
<dbReference type="PANTHER" id="PTHR37526:SF1">
    <property type="entry name" value="PROTEIN TUSB"/>
    <property type="match status" value="1"/>
</dbReference>
<comment type="subunit">
    <text evidence="3">Heterohexamer, formed by a dimer of trimers. The hexameric TusBCD complex contains 2 copies each of TusB, TusC and TusD. The TusBCD complex interacts with TusE.</text>
</comment>
<organism evidence="4 5">
    <name type="scientific">Candidatus Pantoea varia</name>
    <dbReference type="NCBI Taxonomy" id="1881036"/>
    <lineage>
        <taxon>Bacteria</taxon>
        <taxon>Pseudomonadati</taxon>
        <taxon>Pseudomonadota</taxon>
        <taxon>Gammaproteobacteria</taxon>
        <taxon>Enterobacterales</taxon>
        <taxon>Erwiniaceae</taxon>
        <taxon>Pantoea</taxon>
    </lineage>
</organism>
<evidence type="ECO:0000256" key="3">
    <source>
        <dbReference type="HAMAP-Rule" id="MF_01564"/>
    </source>
</evidence>
<dbReference type="GO" id="GO:1990228">
    <property type="term" value="C:sulfurtransferase complex"/>
    <property type="evidence" value="ECO:0007669"/>
    <property type="project" value="TreeGrafter"/>
</dbReference>
<keyword evidence="5" id="KW-1185">Reference proteome</keyword>
<keyword evidence="1 3" id="KW-0963">Cytoplasm</keyword>
<reference evidence="5" key="1">
    <citation type="submission" date="2016-10" db="EMBL/GenBank/DDBJ databases">
        <authorList>
            <person name="Varghese N."/>
            <person name="Submissions S."/>
        </authorList>
    </citation>
    <scope>NUCLEOTIDE SEQUENCE [LARGE SCALE GENOMIC DNA]</scope>
    <source>
        <strain evidence="5">OV426</strain>
    </source>
</reference>
<dbReference type="OrthoDB" id="9795117at2"/>
<comment type="subcellular location">
    <subcellularLocation>
        <location evidence="3">Cytoplasm</location>
    </subcellularLocation>
</comment>
<dbReference type="NCBIfam" id="TIGR03011">
    <property type="entry name" value="sulf_tusB_dsrH"/>
    <property type="match status" value="1"/>
</dbReference>
<dbReference type="Proteomes" id="UP000198968">
    <property type="component" value="Unassembled WGS sequence"/>
</dbReference>
<evidence type="ECO:0000313" key="4">
    <source>
        <dbReference type="EMBL" id="SFO43801.1"/>
    </source>
</evidence>
<comment type="similarity">
    <text evidence="3">Belongs to the DsrH/TusB family.</text>
</comment>
<comment type="function">
    <text evidence="3">Part of a sulfur-relay system required for 2-thiolation of 5-methylaminomethyl-2-thiouridine (mnm(5)s(2)U) at tRNA wobble positions.</text>
</comment>
<accession>A0A1I5H7H6</accession>
<protein>
    <recommendedName>
        <fullName evidence="3">Protein TusB</fullName>
    </recommendedName>
    <alternativeName>
        <fullName evidence="3">tRNA 2-thiouridine synthesizing protein B</fullName>
    </alternativeName>
</protein>
<dbReference type="RefSeq" id="WP_090966692.1">
    <property type="nucleotide sequence ID" value="NZ_FOVG01000006.1"/>
</dbReference>
<dbReference type="NCBIfam" id="NF010035">
    <property type="entry name" value="PRK13510.1"/>
    <property type="match status" value="1"/>
</dbReference>
<dbReference type="InterPro" id="IPR007215">
    <property type="entry name" value="Sulphur_relay_TusB/DsrH"/>
</dbReference>
<evidence type="ECO:0000256" key="2">
    <source>
        <dbReference type="ARBA" id="ARBA00022694"/>
    </source>
</evidence>
<dbReference type="InterPro" id="IPR023526">
    <property type="entry name" value="Sulphur_relay_TusB"/>
</dbReference>
<dbReference type="AlphaFoldDB" id="A0A1I5H7H6"/>